<proteinExistence type="predicted"/>
<name>A0AAV4IFW8_9GAST</name>
<dbReference type="AlphaFoldDB" id="A0AAV4IFW8"/>
<accession>A0AAV4IFW8</accession>
<gene>
    <name evidence="1" type="ORF">ElyMa_002990100</name>
</gene>
<organism evidence="1 2">
    <name type="scientific">Elysia marginata</name>
    <dbReference type="NCBI Taxonomy" id="1093978"/>
    <lineage>
        <taxon>Eukaryota</taxon>
        <taxon>Metazoa</taxon>
        <taxon>Spiralia</taxon>
        <taxon>Lophotrochozoa</taxon>
        <taxon>Mollusca</taxon>
        <taxon>Gastropoda</taxon>
        <taxon>Heterobranchia</taxon>
        <taxon>Euthyneura</taxon>
        <taxon>Panpulmonata</taxon>
        <taxon>Sacoglossa</taxon>
        <taxon>Placobranchoidea</taxon>
        <taxon>Plakobranchidae</taxon>
        <taxon>Elysia</taxon>
    </lineage>
</organism>
<dbReference type="EMBL" id="BMAT01006163">
    <property type="protein sequence ID" value="GFS07466.1"/>
    <property type="molecule type" value="Genomic_DNA"/>
</dbReference>
<keyword evidence="2" id="KW-1185">Reference proteome</keyword>
<feature type="non-terminal residue" evidence="1">
    <location>
        <position position="121"/>
    </location>
</feature>
<sequence>MEDDVRGIRQAKKKLAANLGRFLTPYAAVLNDLQQFASKGGDVAATASCILSRFDGREVKPFLALLPQLLVEFMNNQKEEDILSEVYAACDEIGSIIDAVFASPSELRLAKIVSHLTAMDK</sequence>
<protein>
    <submittedName>
        <fullName evidence="1">Uncharacterized protein</fullName>
    </submittedName>
</protein>
<dbReference type="Proteomes" id="UP000762676">
    <property type="component" value="Unassembled WGS sequence"/>
</dbReference>
<comment type="caution">
    <text evidence="1">The sequence shown here is derived from an EMBL/GenBank/DDBJ whole genome shotgun (WGS) entry which is preliminary data.</text>
</comment>
<evidence type="ECO:0000313" key="2">
    <source>
        <dbReference type="Proteomes" id="UP000762676"/>
    </source>
</evidence>
<evidence type="ECO:0000313" key="1">
    <source>
        <dbReference type="EMBL" id="GFS07466.1"/>
    </source>
</evidence>
<reference evidence="1 2" key="1">
    <citation type="journal article" date="2021" name="Elife">
        <title>Chloroplast acquisition without the gene transfer in kleptoplastic sea slugs, Plakobranchus ocellatus.</title>
        <authorList>
            <person name="Maeda T."/>
            <person name="Takahashi S."/>
            <person name="Yoshida T."/>
            <person name="Shimamura S."/>
            <person name="Takaki Y."/>
            <person name="Nagai Y."/>
            <person name="Toyoda A."/>
            <person name="Suzuki Y."/>
            <person name="Arimoto A."/>
            <person name="Ishii H."/>
            <person name="Satoh N."/>
            <person name="Nishiyama T."/>
            <person name="Hasebe M."/>
            <person name="Maruyama T."/>
            <person name="Minagawa J."/>
            <person name="Obokata J."/>
            <person name="Shigenobu S."/>
        </authorList>
    </citation>
    <scope>NUCLEOTIDE SEQUENCE [LARGE SCALE GENOMIC DNA]</scope>
</reference>